<evidence type="ECO:0000256" key="5">
    <source>
        <dbReference type="ARBA" id="ARBA00022989"/>
    </source>
</evidence>
<dbReference type="AlphaFoldDB" id="A0A139AW77"/>
<reference evidence="10 11" key="1">
    <citation type="journal article" date="2015" name="Genome Biol. Evol.">
        <title>Phylogenomic analyses indicate that early fungi evolved digesting cell walls of algal ancestors of land plants.</title>
        <authorList>
            <person name="Chang Y."/>
            <person name="Wang S."/>
            <person name="Sekimoto S."/>
            <person name="Aerts A.L."/>
            <person name="Choi C."/>
            <person name="Clum A."/>
            <person name="LaButti K.M."/>
            <person name="Lindquist E.A."/>
            <person name="Yee Ngan C."/>
            <person name="Ohm R.A."/>
            <person name="Salamov A.A."/>
            <person name="Grigoriev I.V."/>
            <person name="Spatafora J.W."/>
            <person name="Berbee M.L."/>
        </authorList>
    </citation>
    <scope>NUCLEOTIDE SEQUENCE [LARGE SCALE GENOMIC DNA]</scope>
    <source>
        <strain evidence="10 11">JEL478</strain>
    </source>
</reference>
<evidence type="ECO:0000313" key="11">
    <source>
        <dbReference type="Proteomes" id="UP000070544"/>
    </source>
</evidence>
<keyword evidence="3 8" id="KW-0812">Transmembrane</keyword>
<feature type="domain" description="Amino acid permease/ SLC12A" evidence="9">
    <location>
        <begin position="535"/>
        <end position="586"/>
    </location>
</feature>
<evidence type="ECO:0000256" key="7">
    <source>
        <dbReference type="SAM" id="MobiDB-lite"/>
    </source>
</evidence>
<dbReference type="EMBL" id="KQ965734">
    <property type="protein sequence ID" value="KXS20959.1"/>
    <property type="molecule type" value="Genomic_DNA"/>
</dbReference>
<organism evidence="10 11">
    <name type="scientific">Gonapodya prolifera (strain JEL478)</name>
    <name type="common">Monoblepharis prolifera</name>
    <dbReference type="NCBI Taxonomy" id="1344416"/>
    <lineage>
        <taxon>Eukaryota</taxon>
        <taxon>Fungi</taxon>
        <taxon>Fungi incertae sedis</taxon>
        <taxon>Chytridiomycota</taxon>
        <taxon>Chytridiomycota incertae sedis</taxon>
        <taxon>Monoblepharidomycetes</taxon>
        <taxon>Monoblepharidales</taxon>
        <taxon>Gonapodyaceae</taxon>
        <taxon>Gonapodya</taxon>
    </lineage>
</organism>
<feature type="region of interest" description="Disordered" evidence="7">
    <location>
        <begin position="6"/>
        <end position="32"/>
    </location>
</feature>
<evidence type="ECO:0000259" key="9">
    <source>
        <dbReference type="Pfam" id="PF00324"/>
    </source>
</evidence>
<feature type="domain" description="Amino acid permease/ SLC12A" evidence="9">
    <location>
        <begin position="192"/>
        <end position="469"/>
    </location>
</feature>
<feature type="region of interest" description="Disordered" evidence="7">
    <location>
        <begin position="491"/>
        <end position="516"/>
    </location>
</feature>
<dbReference type="OMA" id="SVANCCM"/>
<keyword evidence="11" id="KW-1185">Reference proteome</keyword>
<protein>
    <recommendedName>
        <fullName evidence="9">Amino acid permease/ SLC12A domain-containing protein</fullName>
    </recommendedName>
</protein>
<sequence>MFLKVITTTSSSSALSDHAPSSSEDPPQRPWRWTGWCDGAATPIIHCDSASTKTLVADEGQMVIDQAKDAVEESCWSSKLQNPACGRRREDEGGSRRRVREQRTQERAAVEASADDCYRGHDWNRALPCYWGRHRQCWPARSSARVWNNWFAHVRFIHSSADQRASSSVLTLILIRNLVLYCFAPYVWDIRTWGVVSSLGEICTLIPTPGAFSQLSARFVDPALGFTLGWNYWLSWAFTLPAELSAISIIVKFWLPDVPSYVWAIVSIIPLTALNLLGARGYGEAEYWLSLIKVIVIILFIIVGTFAPSHFRSESLIVSLTPLSQHQVGIAIDLGANKDLGFIGGSNWNVPGAPIGEADVDGPVSTRQFVAILGAFTTAFYAYGGTELAGLASGEAANPRKTVPRAIRGAFLRILIFYLLTVLVVGLIIPATDPTLGTSDISASPFTRVFQYSGIKGAEHLMNAVIILDLIDPPTRPLRRQILHLRMLPHAHGSRARGQSATNIRSREQPGRSRVLPRHLPGARMRRFVTLWGDGVVFNYLVHILGMSNLLTWLTINETHIRIRIGWVKQGNRVQDLPYIAPLLSFPDILLGHWALSNRRNHLLRGDVGVRPRVHVPVVLGAPVVLWSLYWIWGVEWNELVPYEDMDFDTFRINWRPGMDDGDSTEKKGMVKRIISALA</sequence>
<name>A0A139AW77_GONPJ</name>
<feature type="transmembrane region" description="Helical" evidence="8">
    <location>
        <begin position="410"/>
        <end position="429"/>
    </location>
</feature>
<evidence type="ECO:0000256" key="3">
    <source>
        <dbReference type="ARBA" id="ARBA00022692"/>
    </source>
</evidence>
<feature type="transmembrane region" description="Helical" evidence="8">
    <location>
        <begin position="616"/>
        <end position="633"/>
    </location>
</feature>
<feature type="transmembrane region" description="Helical" evidence="8">
    <location>
        <begin position="577"/>
        <end position="596"/>
    </location>
</feature>
<feature type="transmembrane region" description="Helical" evidence="8">
    <location>
        <begin position="262"/>
        <end position="281"/>
    </location>
</feature>
<evidence type="ECO:0000256" key="8">
    <source>
        <dbReference type="SAM" id="Phobius"/>
    </source>
</evidence>
<keyword evidence="5 8" id="KW-1133">Transmembrane helix</keyword>
<feature type="transmembrane region" description="Helical" evidence="8">
    <location>
        <begin position="287"/>
        <end position="307"/>
    </location>
</feature>
<comment type="subcellular location">
    <subcellularLocation>
        <location evidence="1">Membrane</location>
        <topology evidence="1">Multi-pass membrane protein</topology>
    </subcellularLocation>
</comment>
<accession>A0A139AW77</accession>
<feature type="transmembrane region" description="Helical" evidence="8">
    <location>
        <begin position="537"/>
        <end position="556"/>
    </location>
</feature>
<dbReference type="PANTHER" id="PTHR43341">
    <property type="entry name" value="AMINO ACID PERMEASE"/>
    <property type="match status" value="1"/>
</dbReference>
<dbReference type="Proteomes" id="UP000070544">
    <property type="component" value="Unassembled WGS sequence"/>
</dbReference>
<dbReference type="GO" id="GO:0016020">
    <property type="term" value="C:membrane"/>
    <property type="evidence" value="ECO:0007669"/>
    <property type="project" value="UniProtKB-SubCell"/>
</dbReference>
<dbReference type="InterPro" id="IPR004841">
    <property type="entry name" value="AA-permease/SLC12A_dom"/>
</dbReference>
<dbReference type="Pfam" id="PF00324">
    <property type="entry name" value="AA_permease"/>
    <property type="match status" value="2"/>
</dbReference>
<evidence type="ECO:0000313" key="10">
    <source>
        <dbReference type="EMBL" id="KXS20959.1"/>
    </source>
</evidence>
<evidence type="ECO:0000256" key="2">
    <source>
        <dbReference type="ARBA" id="ARBA00022448"/>
    </source>
</evidence>
<dbReference type="GO" id="GO:0015171">
    <property type="term" value="F:amino acid transmembrane transporter activity"/>
    <property type="evidence" value="ECO:0007669"/>
    <property type="project" value="TreeGrafter"/>
</dbReference>
<dbReference type="PANTHER" id="PTHR43341:SF1">
    <property type="entry name" value="GENERAL AMINO-ACID PERMEASE GAP1"/>
    <property type="match status" value="1"/>
</dbReference>
<evidence type="ECO:0000256" key="4">
    <source>
        <dbReference type="ARBA" id="ARBA00022970"/>
    </source>
</evidence>
<keyword evidence="2" id="KW-0813">Transport</keyword>
<dbReference type="Gene3D" id="1.20.1740.10">
    <property type="entry name" value="Amino acid/polyamine transporter I"/>
    <property type="match status" value="1"/>
</dbReference>
<dbReference type="InterPro" id="IPR050524">
    <property type="entry name" value="APC_YAT"/>
</dbReference>
<feature type="compositionally biased region" description="Basic and acidic residues" evidence="7">
    <location>
        <begin position="87"/>
        <end position="107"/>
    </location>
</feature>
<keyword evidence="4" id="KW-0029">Amino-acid transport</keyword>
<dbReference type="STRING" id="1344416.A0A139AW77"/>
<evidence type="ECO:0000256" key="1">
    <source>
        <dbReference type="ARBA" id="ARBA00004141"/>
    </source>
</evidence>
<gene>
    <name evidence="10" type="ORF">M427DRAFT_41125</name>
</gene>
<evidence type="ECO:0000256" key="6">
    <source>
        <dbReference type="ARBA" id="ARBA00023136"/>
    </source>
</evidence>
<feature type="transmembrane region" description="Helical" evidence="8">
    <location>
        <begin position="233"/>
        <end position="255"/>
    </location>
</feature>
<feature type="region of interest" description="Disordered" evidence="7">
    <location>
        <begin position="83"/>
        <end position="107"/>
    </location>
</feature>
<feature type="compositionally biased region" description="Low complexity" evidence="7">
    <location>
        <begin position="10"/>
        <end position="23"/>
    </location>
</feature>
<keyword evidence="6 8" id="KW-0472">Membrane</keyword>
<proteinExistence type="predicted"/>
<dbReference type="OrthoDB" id="3900342at2759"/>